<dbReference type="AlphaFoldDB" id="A0A9P0ZP70"/>
<gene>
    <name evidence="3" type="ORF">CEURO_LOCUS17640</name>
</gene>
<dbReference type="OrthoDB" id="1302363at2759"/>
<feature type="domain" description="DUF4371" evidence="2">
    <location>
        <begin position="77"/>
        <end position="115"/>
    </location>
</feature>
<evidence type="ECO:0000313" key="4">
    <source>
        <dbReference type="Proteomes" id="UP001152484"/>
    </source>
</evidence>
<evidence type="ECO:0000259" key="2">
    <source>
        <dbReference type="Pfam" id="PF14291"/>
    </source>
</evidence>
<dbReference type="EMBL" id="CAMAPE010000050">
    <property type="protein sequence ID" value="CAH9107154.1"/>
    <property type="molecule type" value="Genomic_DNA"/>
</dbReference>
<evidence type="ECO:0000256" key="1">
    <source>
        <dbReference type="SAM" id="MobiDB-lite"/>
    </source>
</evidence>
<organism evidence="3 4">
    <name type="scientific">Cuscuta europaea</name>
    <name type="common">European dodder</name>
    <dbReference type="NCBI Taxonomy" id="41803"/>
    <lineage>
        <taxon>Eukaryota</taxon>
        <taxon>Viridiplantae</taxon>
        <taxon>Streptophyta</taxon>
        <taxon>Embryophyta</taxon>
        <taxon>Tracheophyta</taxon>
        <taxon>Spermatophyta</taxon>
        <taxon>Magnoliopsida</taxon>
        <taxon>eudicotyledons</taxon>
        <taxon>Gunneridae</taxon>
        <taxon>Pentapetalae</taxon>
        <taxon>asterids</taxon>
        <taxon>lamiids</taxon>
        <taxon>Solanales</taxon>
        <taxon>Convolvulaceae</taxon>
        <taxon>Cuscuteae</taxon>
        <taxon>Cuscuta</taxon>
        <taxon>Cuscuta subgen. Cuscuta</taxon>
    </lineage>
</organism>
<protein>
    <recommendedName>
        <fullName evidence="2">DUF4371 domain-containing protein</fullName>
    </recommendedName>
</protein>
<keyword evidence="4" id="KW-1185">Reference proteome</keyword>
<reference evidence="3" key="1">
    <citation type="submission" date="2022-07" db="EMBL/GenBank/DDBJ databases">
        <authorList>
            <person name="Macas J."/>
            <person name="Novak P."/>
            <person name="Neumann P."/>
        </authorList>
    </citation>
    <scope>NUCLEOTIDE SEQUENCE</scope>
</reference>
<dbReference type="InterPro" id="IPR025398">
    <property type="entry name" value="DUF4371"/>
</dbReference>
<feature type="region of interest" description="Disordered" evidence="1">
    <location>
        <begin position="1"/>
        <end position="52"/>
    </location>
</feature>
<comment type="caution">
    <text evidence="3">The sequence shown here is derived from an EMBL/GenBank/DDBJ whole genome shotgun (WGS) entry which is preliminary data.</text>
</comment>
<feature type="compositionally biased region" description="Low complexity" evidence="1">
    <location>
        <begin position="13"/>
        <end position="29"/>
    </location>
</feature>
<dbReference type="Pfam" id="PF14291">
    <property type="entry name" value="DUF4371"/>
    <property type="match status" value="1"/>
</dbReference>
<accession>A0A9P0ZP70</accession>
<name>A0A9P0ZP70_CUSEU</name>
<feature type="non-terminal residue" evidence="3">
    <location>
        <position position="115"/>
    </location>
</feature>
<dbReference type="Proteomes" id="UP001152484">
    <property type="component" value="Unassembled WGS sequence"/>
</dbReference>
<sequence length="115" mass="13265">MKRYWATVPSPGSSNNNASNIASQCSSSIPKQVDLDELPSDPAKRRKISEYHPNQIDEIRRKYLIKGPCQPRGHDFPQKEIVKNEYRIRLNASIDVSRFLLRQGLPYRGHDESEE</sequence>
<proteinExistence type="predicted"/>
<evidence type="ECO:0000313" key="3">
    <source>
        <dbReference type="EMBL" id="CAH9107154.1"/>
    </source>
</evidence>